<dbReference type="AlphaFoldDB" id="A0A382TSJ8"/>
<sequence length="56" mass="6791">MNDLFHFEGFENWDEITDQKLEWEDYKIMGSQDEIERDLETEVLSVKFSKIGQKTF</sequence>
<name>A0A382TSJ8_9ZZZZ</name>
<dbReference type="EMBL" id="UINC01138481">
    <property type="protein sequence ID" value="SVD24448.1"/>
    <property type="molecule type" value="Genomic_DNA"/>
</dbReference>
<accession>A0A382TSJ8</accession>
<protein>
    <submittedName>
        <fullName evidence="1">Uncharacterized protein</fullName>
    </submittedName>
</protein>
<evidence type="ECO:0000313" key="1">
    <source>
        <dbReference type="EMBL" id="SVD24448.1"/>
    </source>
</evidence>
<gene>
    <name evidence="1" type="ORF">METZ01_LOCUS377302</name>
</gene>
<proteinExistence type="predicted"/>
<feature type="non-terminal residue" evidence="1">
    <location>
        <position position="56"/>
    </location>
</feature>
<feature type="non-terminal residue" evidence="1">
    <location>
        <position position="1"/>
    </location>
</feature>
<reference evidence="1" key="1">
    <citation type="submission" date="2018-05" db="EMBL/GenBank/DDBJ databases">
        <authorList>
            <person name="Lanie J.A."/>
            <person name="Ng W.-L."/>
            <person name="Kazmierczak K.M."/>
            <person name="Andrzejewski T.M."/>
            <person name="Davidsen T.M."/>
            <person name="Wayne K.J."/>
            <person name="Tettelin H."/>
            <person name="Glass J.I."/>
            <person name="Rusch D."/>
            <person name="Podicherti R."/>
            <person name="Tsui H.-C.T."/>
            <person name="Winkler M.E."/>
        </authorList>
    </citation>
    <scope>NUCLEOTIDE SEQUENCE</scope>
</reference>
<organism evidence="1">
    <name type="scientific">marine metagenome</name>
    <dbReference type="NCBI Taxonomy" id="408172"/>
    <lineage>
        <taxon>unclassified sequences</taxon>
        <taxon>metagenomes</taxon>
        <taxon>ecological metagenomes</taxon>
    </lineage>
</organism>